<dbReference type="FunFam" id="3.30.70.270:FF:000001">
    <property type="entry name" value="Diguanylate cyclase domain protein"/>
    <property type="match status" value="1"/>
</dbReference>
<dbReference type="SUPFAM" id="SSF158472">
    <property type="entry name" value="HAMP domain-like"/>
    <property type="match status" value="1"/>
</dbReference>
<dbReference type="CDD" id="cd01949">
    <property type="entry name" value="GGDEF"/>
    <property type="match status" value="1"/>
</dbReference>
<accession>A0A0K6IGM0</accession>
<dbReference type="Pfam" id="PF00563">
    <property type="entry name" value="EAL"/>
    <property type="match status" value="1"/>
</dbReference>
<dbReference type="Pfam" id="PF00990">
    <property type="entry name" value="GGDEF"/>
    <property type="match status" value="1"/>
</dbReference>
<comment type="cofactor">
    <cofactor evidence="1">
        <name>Mg(2+)</name>
        <dbReference type="ChEBI" id="CHEBI:18420"/>
    </cofactor>
</comment>
<dbReference type="CDD" id="cd06225">
    <property type="entry name" value="HAMP"/>
    <property type="match status" value="1"/>
</dbReference>
<evidence type="ECO:0000259" key="6">
    <source>
        <dbReference type="PROSITE" id="PS50887"/>
    </source>
</evidence>
<dbReference type="SMART" id="SM00267">
    <property type="entry name" value="GGDEF"/>
    <property type="match status" value="1"/>
</dbReference>
<feature type="coiled-coil region" evidence="2">
    <location>
        <begin position="362"/>
        <end position="389"/>
    </location>
</feature>
<dbReference type="STRING" id="1137284.GCA_001418205_00111"/>
<evidence type="ECO:0000256" key="1">
    <source>
        <dbReference type="ARBA" id="ARBA00001946"/>
    </source>
</evidence>
<dbReference type="GO" id="GO:0003824">
    <property type="term" value="F:catalytic activity"/>
    <property type="evidence" value="ECO:0007669"/>
    <property type="project" value="UniProtKB-ARBA"/>
</dbReference>
<organism evidence="7 8">
    <name type="scientific">Marinomonas fungiae</name>
    <dbReference type="NCBI Taxonomy" id="1137284"/>
    <lineage>
        <taxon>Bacteria</taxon>
        <taxon>Pseudomonadati</taxon>
        <taxon>Pseudomonadota</taxon>
        <taxon>Gammaproteobacteria</taxon>
        <taxon>Oceanospirillales</taxon>
        <taxon>Oceanospirillaceae</taxon>
        <taxon>Marinomonas</taxon>
    </lineage>
</organism>
<dbReference type="InterPro" id="IPR052155">
    <property type="entry name" value="Biofilm_reg_signaling"/>
</dbReference>
<evidence type="ECO:0000259" key="5">
    <source>
        <dbReference type="PROSITE" id="PS50885"/>
    </source>
</evidence>
<feature type="domain" description="EAL" evidence="4">
    <location>
        <begin position="562"/>
        <end position="818"/>
    </location>
</feature>
<evidence type="ECO:0000313" key="8">
    <source>
        <dbReference type="Proteomes" id="UP000182769"/>
    </source>
</evidence>
<dbReference type="PROSITE" id="PS50885">
    <property type="entry name" value="HAMP"/>
    <property type="match status" value="1"/>
</dbReference>
<proteinExistence type="predicted"/>
<dbReference type="PANTHER" id="PTHR44757:SF2">
    <property type="entry name" value="BIOFILM ARCHITECTURE MAINTENANCE PROTEIN MBAA"/>
    <property type="match status" value="1"/>
</dbReference>
<evidence type="ECO:0000256" key="3">
    <source>
        <dbReference type="SAM" id="Phobius"/>
    </source>
</evidence>
<dbReference type="Gene3D" id="3.30.70.270">
    <property type="match status" value="1"/>
</dbReference>
<feature type="transmembrane region" description="Helical" evidence="3">
    <location>
        <begin position="303"/>
        <end position="323"/>
    </location>
</feature>
<keyword evidence="3" id="KW-1133">Transmembrane helix</keyword>
<keyword evidence="3" id="KW-0812">Transmembrane</keyword>
<evidence type="ECO:0000313" key="7">
    <source>
        <dbReference type="EMBL" id="CUB02280.1"/>
    </source>
</evidence>
<dbReference type="GO" id="GO:0016020">
    <property type="term" value="C:membrane"/>
    <property type="evidence" value="ECO:0007669"/>
    <property type="project" value="InterPro"/>
</dbReference>
<dbReference type="SMART" id="SM00304">
    <property type="entry name" value="HAMP"/>
    <property type="match status" value="1"/>
</dbReference>
<name>A0A0K6IGM0_9GAMM</name>
<dbReference type="RefSeq" id="WP_055461261.1">
    <property type="nucleotide sequence ID" value="NZ_CYHG01000001.1"/>
</dbReference>
<feature type="domain" description="GGDEF" evidence="6">
    <location>
        <begin position="420"/>
        <end position="553"/>
    </location>
</feature>
<feature type="transmembrane region" description="Helical" evidence="3">
    <location>
        <begin position="12"/>
        <end position="31"/>
    </location>
</feature>
<dbReference type="PROSITE" id="PS50883">
    <property type="entry name" value="EAL"/>
    <property type="match status" value="1"/>
</dbReference>
<dbReference type="InterPro" id="IPR035919">
    <property type="entry name" value="EAL_sf"/>
</dbReference>
<dbReference type="Gene3D" id="6.10.340.10">
    <property type="match status" value="1"/>
</dbReference>
<keyword evidence="8" id="KW-1185">Reference proteome</keyword>
<dbReference type="InterPro" id="IPR000160">
    <property type="entry name" value="GGDEF_dom"/>
</dbReference>
<dbReference type="SUPFAM" id="SSF141868">
    <property type="entry name" value="EAL domain-like"/>
    <property type="match status" value="1"/>
</dbReference>
<dbReference type="NCBIfam" id="TIGR00254">
    <property type="entry name" value="GGDEF"/>
    <property type="match status" value="1"/>
</dbReference>
<gene>
    <name evidence="7" type="ORF">Ga0061065_101112</name>
</gene>
<dbReference type="InterPro" id="IPR029787">
    <property type="entry name" value="Nucleotide_cyclase"/>
</dbReference>
<dbReference type="GO" id="GO:0007165">
    <property type="term" value="P:signal transduction"/>
    <property type="evidence" value="ECO:0007669"/>
    <property type="project" value="InterPro"/>
</dbReference>
<dbReference type="InterPro" id="IPR001633">
    <property type="entry name" value="EAL_dom"/>
</dbReference>
<dbReference type="SUPFAM" id="SSF55073">
    <property type="entry name" value="Nucleotide cyclase"/>
    <property type="match status" value="1"/>
</dbReference>
<evidence type="ECO:0000256" key="2">
    <source>
        <dbReference type="SAM" id="Coils"/>
    </source>
</evidence>
<keyword evidence="3" id="KW-0472">Membrane</keyword>
<feature type="domain" description="HAMP" evidence="5">
    <location>
        <begin position="325"/>
        <end position="377"/>
    </location>
</feature>
<reference evidence="8" key="1">
    <citation type="submission" date="2015-08" db="EMBL/GenBank/DDBJ databases">
        <authorList>
            <person name="Varghese N."/>
        </authorList>
    </citation>
    <scope>NUCLEOTIDE SEQUENCE [LARGE SCALE GENOMIC DNA]</scope>
    <source>
        <strain evidence="8">JCM 18476</strain>
    </source>
</reference>
<dbReference type="CDD" id="cd01948">
    <property type="entry name" value="EAL"/>
    <property type="match status" value="1"/>
</dbReference>
<dbReference type="Gene3D" id="3.20.20.450">
    <property type="entry name" value="EAL domain"/>
    <property type="match status" value="1"/>
</dbReference>
<dbReference type="PANTHER" id="PTHR44757">
    <property type="entry name" value="DIGUANYLATE CYCLASE DGCP"/>
    <property type="match status" value="1"/>
</dbReference>
<dbReference type="SMART" id="SM00052">
    <property type="entry name" value="EAL"/>
    <property type="match status" value="1"/>
</dbReference>
<protein>
    <submittedName>
        <fullName evidence="7">Diguanylate cyclase (GGDEF) domain</fullName>
    </submittedName>
</protein>
<dbReference type="Proteomes" id="UP000182769">
    <property type="component" value="Unassembled WGS sequence"/>
</dbReference>
<evidence type="ECO:0000259" key="4">
    <source>
        <dbReference type="PROSITE" id="PS50883"/>
    </source>
</evidence>
<keyword evidence="2" id="KW-0175">Coiled coil</keyword>
<dbReference type="EMBL" id="CYHG01000001">
    <property type="protein sequence ID" value="CUB02280.1"/>
    <property type="molecule type" value="Genomic_DNA"/>
</dbReference>
<dbReference type="PROSITE" id="PS50887">
    <property type="entry name" value="GGDEF"/>
    <property type="match status" value="1"/>
</dbReference>
<dbReference type="OrthoDB" id="1316910at2"/>
<dbReference type="AlphaFoldDB" id="A0A0K6IGM0"/>
<dbReference type="InterPro" id="IPR043128">
    <property type="entry name" value="Rev_trsase/Diguanyl_cyclase"/>
</dbReference>
<dbReference type="InterPro" id="IPR003660">
    <property type="entry name" value="HAMP_dom"/>
</dbReference>
<dbReference type="Pfam" id="PF00672">
    <property type="entry name" value="HAMP"/>
    <property type="match status" value="1"/>
</dbReference>
<sequence>MMLRKINLSVRFALTITLLLGVFGLGIIFLIRSLSSIEILLEESSAQHVQELTVNSVISREIFELSSRVRLLEQNFLYDEEILSEEGFNIDEQLQKIRSLSQDTSFITKMDDFILDFHRFLGNSVTLNRILKEQSDIDKRLEKQINALDFAIAKSTVNELIENDRTFLTNDIYIMHLIRESFLSAGKIAGTVRSSITPDTEQVVIIKVGKELSILEMHLANMRNLSSEVTTAISSIEATLRYYKVILRKMTANLKQRWVVMDALLKSQSNLIDYVEETESNVQNSAVRISLDLRQDLMDMRGWIFAMGFISLFVGVIMISHMVRHHITSPLKKLKQSFREIELNNFDRPISLNRHDEWDVIENAFNRMASRLKKTYNDLEEERSKLNKQAHQDPLTGLANRLLIYKQLNTAIKTAHSSHQTFALLFLDVDNFKTVNDSLGHDVGDSLLVEVSQRLRTVVDSRDVVSRLGGDEFMILAHSCATTQHASELAEAINKALRQPYYVGNETVFVSSSVGVCLFPEHGRGVDTIVRNADTAMYHAKRGGRDGFRIYLDSMTNEAHELMSKSSGLKQALINQELFVDYQPQFDIQTGLIVGAEALVRWQHPTKGRLMPSEFLEIAEQTGIIVDIDDYVFDLVFHDLKLLMQQDLVSQDFKLSVNLSGRKLFSKALLENLKTYHERAPEVTNRMILELTERDMITKLDRCIESIENIKRLGFRVAIDDFGIGYSSLGALKQLPVDILKIDQSFISGLDEGSVDNVITDSILNIARSLDLCAVAEGVETEAQLQALRSIGCHVAQGYYLSHPITKDAFITMLSNTAAGSIWL</sequence>